<gene>
    <name evidence="2" type="ORF">WR25_03658</name>
</gene>
<comment type="caution">
    <text evidence="2">The sequence shown here is derived from an EMBL/GenBank/DDBJ whole genome shotgun (WGS) entry which is preliminary data.</text>
</comment>
<feature type="compositionally biased region" description="Polar residues" evidence="1">
    <location>
        <begin position="47"/>
        <end position="71"/>
    </location>
</feature>
<dbReference type="AlphaFoldDB" id="A0A2A2KN50"/>
<dbReference type="EMBL" id="LIAE01008137">
    <property type="protein sequence ID" value="PAV75298.1"/>
    <property type="molecule type" value="Genomic_DNA"/>
</dbReference>
<feature type="compositionally biased region" description="Basic residues" evidence="1">
    <location>
        <begin position="79"/>
        <end position="90"/>
    </location>
</feature>
<accession>A0A2A2KN50</accession>
<organism evidence="2 3">
    <name type="scientific">Diploscapter pachys</name>
    <dbReference type="NCBI Taxonomy" id="2018661"/>
    <lineage>
        <taxon>Eukaryota</taxon>
        <taxon>Metazoa</taxon>
        <taxon>Ecdysozoa</taxon>
        <taxon>Nematoda</taxon>
        <taxon>Chromadorea</taxon>
        <taxon>Rhabditida</taxon>
        <taxon>Rhabditina</taxon>
        <taxon>Rhabditomorpha</taxon>
        <taxon>Rhabditoidea</taxon>
        <taxon>Rhabditidae</taxon>
        <taxon>Diploscapter</taxon>
    </lineage>
</organism>
<feature type="compositionally biased region" description="Basic and acidic residues" evidence="1">
    <location>
        <begin position="126"/>
        <end position="149"/>
    </location>
</feature>
<dbReference type="Proteomes" id="UP000218231">
    <property type="component" value="Unassembled WGS sequence"/>
</dbReference>
<protein>
    <submittedName>
        <fullName evidence="2">Uncharacterized protein</fullName>
    </submittedName>
</protein>
<name>A0A2A2KN50_9BILA</name>
<evidence type="ECO:0000313" key="3">
    <source>
        <dbReference type="Proteomes" id="UP000218231"/>
    </source>
</evidence>
<evidence type="ECO:0000313" key="2">
    <source>
        <dbReference type="EMBL" id="PAV75298.1"/>
    </source>
</evidence>
<proteinExistence type="predicted"/>
<sequence length="157" mass="17504">MCLDGLLGELPLAVEGSALDPHRAAEAAAIAEQQRRRDELTDREGHTQGSRMNSSQGPGTSGNDNIMNYDQSGRDKLTKSGRRFFRKRNARVSASELEELGKERRPGLGPRNDTAAAGLGCRGMRQRNEERREEGRDCEKEKQTREEKSCMNCPQTN</sequence>
<reference evidence="2 3" key="1">
    <citation type="journal article" date="2017" name="Curr. Biol.">
        <title>Genome architecture and evolution of a unichromosomal asexual nematode.</title>
        <authorList>
            <person name="Fradin H."/>
            <person name="Zegar C."/>
            <person name="Gutwein M."/>
            <person name="Lucas J."/>
            <person name="Kovtun M."/>
            <person name="Corcoran D."/>
            <person name="Baugh L.R."/>
            <person name="Kiontke K."/>
            <person name="Gunsalus K."/>
            <person name="Fitch D.H."/>
            <person name="Piano F."/>
        </authorList>
    </citation>
    <scope>NUCLEOTIDE SEQUENCE [LARGE SCALE GENOMIC DNA]</scope>
    <source>
        <strain evidence="2">PF1309</strain>
    </source>
</reference>
<evidence type="ECO:0000256" key="1">
    <source>
        <dbReference type="SAM" id="MobiDB-lite"/>
    </source>
</evidence>
<feature type="region of interest" description="Disordered" evidence="1">
    <location>
        <begin position="27"/>
        <end position="157"/>
    </location>
</feature>
<keyword evidence="3" id="KW-1185">Reference proteome</keyword>
<feature type="compositionally biased region" description="Basic and acidic residues" evidence="1">
    <location>
        <begin position="33"/>
        <end position="46"/>
    </location>
</feature>